<proteinExistence type="inferred from homology"/>
<dbReference type="GO" id="GO:0000502">
    <property type="term" value="C:proteasome complex"/>
    <property type="evidence" value="ECO:0007669"/>
    <property type="project" value="UniProtKB-KW"/>
</dbReference>
<evidence type="ECO:0000256" key="7">
    <source>
        <dbReference type="ARBA" id="ARBA00022824"/>
    </source>
</evidence>
<evidence type="ECO:0000256" key="10">
    <source>
        <dbReference type="ARBA" id="ARBA00024805"/>
    </source>
</evidence>
<dbReference type="InParanoid" id="G4TH10"/>
<dbReference type="GO" id="GO:0070628">
    <property type="term" value="F:proteasome binding"/>
    <property type="evidence" value="ECO:0007669"/>
    <property type="project" value="InterPro"/>
</dbReference>
<evidence type="ECO:0000259" key="12">
    <source>
        <dbReference type="Pfam" id="PF08577"/>
    </source>
</evidence>
<evidence type="ECO:0000256" key="8">
    <source>
        <dbReference type="ARBA" id="ARBA00022942"/>
    </source>
</evidence>
<dbReference type="EMBL" id="CAFZ01000088">
    <property type="protein sequence ID" value="CCA70609.1"/>
    <property type="molecule type" value="Genomic_DNA"/>
</dbReference>
<keyword evidence="8" id="KW-0647">Proteasome</keyword>
<comment type="function">
    <text evidence="10">Plays an important role in control of proteasome function. Inhibits the hydrolysis of protein and peptide substrates by the 20S proteasome. Also inhibits the activation of the proteasome by the proteasome regulatory proteins PA700 and PA28.</text>
</comment>
<keyword evidence="6" id="KW-0597">Phosphoprotein</keyword>
<dbReference type="InterPro" id="IPR045128">
    <property type="entry name" value="PI31-like"/>
</dbReference>
<dbReference type="Pfam" id="PF11566">
    <property type="entry name" value="PI31_Prot_N"/>
    <property type="match status" value="1"/>
</dbReference>
<organism evidence="14 15">
    <name type="scientific">Serendipita indica (strain DSM 11827)</name>
    <name type="common">Root endophyte fungus</name>
    <name type="synonym">Piriformospora indica</name>
    <dbReference type="NCBI Taxonomy" id="1109443"/>
    <lineage>
        <taxon>Eukaryota</taxon>
        <taxon>Fungi</taxon>
        <taxon>Dikarya</taxon>
        <taxon>Basidiomycota</taxon>
        <taxon>Agaricomycotina</taxon>
        <taxon>Agaricomycetes</taxon>
        <taxon>Sebacinales</taxon>
        <taxon>Serendipitaceae</taxon>
        <taxon>Serendipita</taxon>
    </lineage>
</organism>
<dbReference type="AlphaFoldDB" id="G4TH10"/>
<evidence type="ECO:0000259" key="13">
    <source>
        <dbReference type="Pfam" id="PF11566"/>
    </source>
</evidence>
<feature type="region of interest" description="Disordered" evidence="11">
    <location>
        <begin position="170"/>
        <end position="244"/>
    </location>
</feature>
<comment type="caution">
    <text evidence="14">The sequence shown here is derived from an EMBL/GenBank/DDBJ whole genome shotgun (WGS) entry which is preliminary data.</text>
</comment>
<dbReference type="PANTHER" id="PTHR13266:SF1">
    <property type="entry name" value="PROTEASOME INHIBITOR PI31 SUBUNIT"/>
    <property type="match status" value="1"/>
</dbReference>
<evidence type="ECO:0000313" key="14">
    <source>
        <dbReference type="EMBL" id="CCA70609.1"/>
    </source>
</evidence>
<dbReference type="GO" id="GO:0004866">
    <property type="term" value="F:endopeptidase inhibitor activity"/>
    <property type="evidence" value="ECO:0007669"/>
    <property type="project" value="InterPro"/>
</dbReference>
<evidence type="ECO:0000256" key="11">
    <source>
        <dbReference type="SAM" id="MobiDB-lite"/>
    </source>
</evidence>
<dbReference type="GO" id="GO:0005783">
    <property type="term" value="C:endoplasmic reticulum"/>
    <property type="evidence" value="ECO:0007669"/>
    <property type="project" value="UniProtKB-SubCell"/>
</dbReference>
<dbReference type="eggNOG" id="ENOG502S25U">
    <property type="taxonomic scope" value="Eukaryota"/>
</dbReference>
<accession>G4TH10</accession>
<feature type="compositionally biased region" description="Gly residues" evidence="11">
    <location>
        <begin position="303"/>
        <end position="316"/>
    </location>
</feature>
<gene>
    <name evidence="14" type="ORF">PIIN_04546</name>
</gene>
<dbReference type="HOGENOM" id="CLU_044125_0_0_1"/>
<protein>
    <submittedName>
        <fullName evidence="14">Uncharacterized protein</fullName>
    </submittedName>
</protein>
<evidence type="ECO:0000256" key="2">
    <source>
        <dbReference type="ARBA" id="ARBA00004496"/>
    </source>
</evidence>
<feature type="domain" description="PI31 proteasome regulator N-terminal" evidence="13">
    <location>
        <begin position="26"/>
        <end position="168"/>
    </location>
</feature>
<evidence type="ECO:0000313" key="15">
    <source>
        <dbReference type="Proteomes" id="UP000007148"/>
    </source>
</evidence>
<dbReference type="PANTHER" id="PTHR13266">
    <property type="entry name" value="PROTEASOME INHIBITOR"/>
    <property type="match status" value="1"/>
</dbReference>
<evidence type="ECO:0000256" key="5">
    <source>
        <dbReference type="ARBA" id="ARBA00022490"/>
    </source>
</evidence>
<reference evidence="14 15" key="1">
    <citation type="journal article" date="2011" name="PLoS Pathog.">
        <title>Endophytic Life Strategies Decoded by Genome and Transcriptome Analyses of the Mutualistic Root Symbiont Piriformospora indica.</title>
        <authorList>
            <person name="Zuccaro A."/>
            <person name="Lahrmann U."/>
            <person name="Guldener U."/>
            <person name="Langen G."/>
            <person name="Pfiffi S."/>
            <person name="Biedenkopf D."/>
            <person name="Wong P."/>
            <person name="Samans B."/>
            <person name="Grimm C."/>
            <person name="Basiewicz M."/>
            <person name="Murat C."/>
            <person name="Martin F."/>
            <person name="Kogel K.H."/>
        </authorList>
    </citation>
    <scope>NUCLEOTIDE SEQUENCE [LARGE SCALE GENOMIC DNA]</scope>
    <source>
        <strain evidence="14 15">DSM 11827</strain>
    </source>
</reference>
<keyword evidence="15" id="KW-1185">Reference proteome</keyword>
<comment type="subcellular location">
    <subcellularLocation>
        <location evidence="2">Cytoplasm</location>
    </subcellularLocation>
    <subcellularLocation>
        <location evidence="1">Endoplasmic reticulum</location>
    </subcellularLocation>
</comment>
<keyword evidence="5" id="KW-0963">Cytoplasm</keyword>
<dbReference type="GO" id="GO:0043161">
    <property type="term" value="P:proteasome-mediated ubiquitin-dependent protein catabolic process"/>
    <property type="evidence" value="ECO:0007669"/>
    <property type="project" value="InterPro"/>
</dbReference>
<evidence type="ECO:0000256" key="1">
    <source>
        <dbReference type="ARBA" id="ARBA00004240"/>
    </source>
</evidence>
<dbReference type="Pfam" id="PF08577">
    <property type="entry name" value="PI31_Prot_C"/>
    <property type="match status" value="1"/>
</dbReference>
<dbReference type="Gene3D" id="3.40.1000.30">
    <property type="match status" value="1"/>
</dbReference>
<dbReference type="STRING" id="1109443.G4TH10"/>
<evidence type="ECO:0000256" key="3">
    <source>
        <dbReference type="ARBA" id="ARBA00006405"/>
    </source>
</evidence>
<dbReference type="OMA" id="GHACMVA"/>
<keyword evidence="9" id="KW-0007">Acetylation</keyword>
<name>G4TH10_SERID</name>
<dbReference type="Proteomes" id="UP000007148">
    <property type="component" value="Unassembled WGS sequence"/>
</dbReference>
<evidence type="ECO:0000256" key="6">
    <source>
        <dbReference type="ARBA" id="ARBA00022553"/>
    </source>
</evidence>
<feature type="domain" description="PI31 proteasome regulator C-terminal" evidence="12">
    <location>
        <begin position="220"/>
        <end position="292"/>
    </location>
</feature>
<keyword evidence="4" id="KW-0488">Methylation</keyword>
<feature type="region of interest" description="Disordered" evidence="11">
    <location>
        <begin position="303"/>
        <end position="348"/>
    </location>
</feature>
<dbReference type="InterPro" id="IPR013886">
    <property type="entry name" value="PI31_Prot_C"/>
</dbReference>
<sequence length="348" mass="37092">MTRLTLKPTSILQHILLVLPGGQPPRSAADAFAALIHAVNATLGLQLVGTNENASTVSGDGSDVLPAQWNARSPDFVFKYREPTSHETVLIKIMKLGSKTQVHCILEQTEKSSSMEITTTEYVSPSFFQTEQIEQESLVHGYVSSERLSELIAQYIKSVLRPLLPDLNYEPHSRSPSPAPPSTEGSAPARHRPSEPEFEPPPRIDQPFTHPSRSDNPLEVGRSDLDPIPNPFAGRSPIQPLNPGGGMYVGPGHPMFTQPGARGPPTGGPWGGDGYLPPMGAPPGARFDPIVPFGAGGIGGFPGRGGPGGGPFGPRGRGQFSGEPDNDEFLPPRFGGGRGGFSHDDMFM</sequence>
<keyword evidence="7" id="KW-0256">Endoplasmic reticulum</keyword>
<evidence type="ECO:0000256" key="4">
    <source>
        <dbReference type="ARBA" id="ARBA00022481"/>
    </source>
</evidence>
<comment type="similarity">
    <text evidence="3">Belongs to the proteasome inhibitor PI31 family.</text>
</comment>
<dbReference type="InterPro" id="IPR021625">
    <property type="entry name" value="PI31_Prot_N"/>
</dbReference>
<dbReference type="OrthoDB" id="68090at2759"/>
<evidence type="ECO:0000256" key="9">
    <source>
        <dbReference type="ARBA" id="ARBA00022990"/>
    </source>
</evidence>